<dbReference type="PANTHER" id="PTHR44688">
    <property type="entry name" value="DNA-BINDING TRANSCRIPTIONAL ACTIVATOR DEVR_DOSR"/>
    <property type="match status" value="1"/>
</dbReference>
<reference evidence="5 6" key="1">
    <citation type="journal article" date="2019" name="Nat. Med.">
        <title>A library of human gut bacterial isolates paired with longitudinal multiomics data enables mechanistic microbiome research.</title>
        <authorList>
            <person name="Poyet M."/>
            <person name="Groussin M."/>
            <person name="Gibbons S.M."/>
            <person name="Avila-Pacheco J."/>
            <person name="Jiang X."/>
            <person name="Kearney S.M."/>
            <person name="Perrotta A.R."/>
            <person name="Berdy B."/>
            <person name="Zhao S."/>
            <person name="Lieberman T.D."/>
            <person name="Swanson P.K."/>
            <person name="Smith M."/>
            <person name="Roesemann S."/>
            <person name="Alexander J.E."/>
            <person name="Rich S.A."/>
            <person name="Livny J."/>
            <person name="Vlamakis H."/>
            <person name="Clish C."/>
            <person name="Bullock K."/>
            <person name="Deik A."/>
            <person name="Scott J."/>
            <person name="Pierce K.A."/>
            <person name="Xavier R.J."/>
            <person name="Alm E.J."/>
        </authorList>
    </citation>
    <scope>NUCLEOTIDE SEQUENCE [LARGE SCALE GENOMIC DNA]</scope>
    <source>
        <strain evidence="5 6">BIOML-A2</strain>
    </source>
</reference>
<dbReference type="InterPro" id="IPR036388">
    <property type="entry name" value="WH-like_DNA-bd_sf"/>
</dbReference>
<accession>A0A6I3S3Y0</accession>
<evidence type="ECO:0000256" key="4">
    <source>
        <dbReference type="PROSITE-ProRule" id="PRU00169"/>
    </source>
</evidence>
<dbReference type="PROSITE" id="PS00622">
    <property type="entry name" value="HTH_LUXR_1"/>
    <property type="match status" value="1"/>
</dbReference>
<organism evidence="5 6">
    <name type="scientific">Parasutterella excrementihominis</name>
    <dbReference type="NCBI Taxonomy" id="487175"/>
    <lineage>
        <taxon>Bacteria</taxon>
        <taxon>Pseudomonadati</taxon>
        <taxon>Pseudomonadota</taxon>
        <taxon>Betaproteobacteria</taxon>
        <taxon>Burkholderiales</taxon>
        <taxon>Sutterellaceae</taxon>
        <taxon>Parasutterella</taxon>
    </lineage>
</organism>
<keyword evidence="3" id="KW-0804">Transcription</keyword>
<dbReference type="PROSITE" id="PS50110">
    <property type="entry name" value="RESPONSE_REGULATORY"/>
    <property type="match status" value="1"/>
</dbReference>
<comment type="caution">
    <text evidence="5">The sequence shown here is derived from an EMBL/GenBank/DDBJ whole genome shotgun (WGS) entry which is preliminary data.</text>
</comment>
<evidence type="ECO:0000313" key="5">
    <source>
        <dbReference type="EMBL" id="MTU44332.1"/>
    </source>
</evidence>
<dbReference type="SUPFAM" id="SSF52172">
    <property type="entry name" value="CheY-like"/>
    <property type="match status" value="1"/>
</dbReference>
<comment type="caution">
    <text evidence="4">Lacks conserved residue(s) required for the propagation of feature annotation.</text>
</comment>
<keyword evidence="2" id="KW-0238">DNA-binding</keyword>
<dbReference type="Gene3D" id="3.40.50.2300">
    <property type="match status" value="1"/>
</dbReference>
<dbReference type="InterPro" id="IPR011006">
    <property type="entry name" value="CheY-like_superfamily"/>
</dbReference>
<keyword evidence="1" id="KW-0805">Transcription regulation</keyword>
<evidence type="ECO:0000256" key="1">
    <source>
        <dbReference type="ARBA" id="ARBA00023015"/>
    </source>
</evidence>
<dbReference type="Pfam" id="PF00196">
    <property type="entry name" value="GerE"/>
    <property type="match status" value="1"/>
</dbReference>
<evidence type="ECO:0000256" key="2">
    <source>
        <dbReference type="ARBA" id="ARBA00023125"/>
    </source>
</evidence>
<dbReference type="PRINTS" id="PR00038">
    <property type="entry name" value="HTHLUXR"/>
</dbReference>
<dbReference type="Gene3D" id="1.10.10.10">
    <property type="entry name" value="Winged helix-like DNA-binding domain superfamily/Winged helix DNA-binding domain"/>
    <property type="match status" value="1"/>
</dbReference>
<dbReference type="InterPro" id="IPR001789">
    <property type="entry name" value="Sig_transdc_resp-reg_receiver"/>
</dbReference>
<protein>
    <submittedName>
        <fullName evidence="5">Response regulator</fullName>
    </submittedName>
</protein>
<dbReference type="GO" id="GO:0003677">
    <property type="term" value="F:DNA binding"/>
    <property type="evidence" value="ECO:0007669"/>
    <property type="project" value="UniProtKB-KW"/>
</dbReference>
<evidence type="ECO:0000313" key="6">
    <source>
        <dbReference type="Proteomes" id="UP000462362"/>
    </source>
</evidence>
<gene>
    <name evidence="5" type="ORF">GMD42_12110</name>
</gene>
<proteinExistence type="predicted"/>
<evidence type="ECO:0000256" key="3">
    <source>
        <dbReference type="ARBA" id="ARBA00023163"/>
    </source>
</evidence>
<dbReference type="Pfam" id="PF00072">
    <property type="entry name" value="Response_reg"/>
    <property type="match status" value="1"/>
</dbReference>
<dbReference type="SMART" id="SM00421">
    <property type="entry name" value="HTH_LUXR"/>
    <property type="match status" value="1"/>
</dbReference>
<dbReference type="AlphaFoldDB" id="A0A6I3S3Y0"/>
<dbReference type="EMBL" id="WNCL01000062">
    <property type="protein sequence ID" value="MTU44332.1"/>
    <property type="molecule type" value="Genomic_DNA"/>
</dbReference>
<name>A0A6I3S3Y0_9BURK</name>
<dbReference type="GO" id="GO:0000160">
    <property type="term" value="P:phosphorelay signal transduction system"/>
    <property type="evidence" value="ECO:0007669"/>
    <property type="project" value="InterPro"/>
</dbReference>
<dbReference type="GO" id="GO:0006355">
    <property type="term" value="P:regulation of DNA-templated transcription"/>
    <property type="evidence" value="ECO:0007669"/>
    <property type="project" value="InterPro"/>
</dbReference>
<dbReference type="PROSITE" id="PS50043">
    <property type="entry name" value="HTH_LUXR_2"/>
    <property type="match status" value="1"/>
</dbReference>
<dbReference type="PANTHER" id="PTHR44688:SF16">
    <property type="entry name" value="DNA-BINDING TRANSCRIPTIONAL ACTIVATOR DEVR_DOSR"/>
    <property type="match status" value="1"/>
</dbReference>
<dbReference type="Proteomes" id="UP000462362">
    <property type="component" value="Unassembled WGS sequence"/>
</dbReference>
<dbReference type="SMART" id="SM00448">
    <property type="entry name" value="REC"/>
    <property type="match status" value="1"/>
</dbReference>
<dbReference type="CDD" id="cd06170">
    <property type="entry name" value="LuxR_C_like"/>
    <property type="match status" value="1"/>
</dbReference>
<dbReference type="RefSeq" id="WP_155168377.1">
    <property type="nucleotide sequence ID" value="NZ_DBGEHT010000095.1"/>
</dbReference>
<sequence length="225" mass="26019">MSSNPMALIRVIDEEESARNSLKFLLEQEGWKVCLYFSIKDFFENDNPMIPGCLISNIQVRETSGFELQIRLKKSECPMPLIYISAYADVGTAVMALREGAYDFLTKPINDERLLESVEAAVNEDWQFRSTLKNVKKNRELLLTLTGRELDIVRLITKGLNNKEIAEELGIAEKTVKVHRSSIYRKLQVRTPLEVFKIIDSVYRGNNLFRSYEKNQFLDNLNNFL</sequence>
<dbReference type="InterPro" id="IPR000792">
    <property type="entry name" value="Tscrpt_reg_LuxR_C"/>
</dbReference>